<name>A0ACB8DEJ5_DERSI</name>
<evidence type="ECO:0000313" key="1">
    <source>
        <dbReference type="EMBL" id="KAH7966544.1"/>
    </source>
</evidence>
<organism evidence="1 2">
    <name type="scientific">Dermacentor silvarum</name>
    <name type="common">Tick</name>
    <dbReference type="NCBI Taxonomy" id="543639"/>
    <lineage>
        <taxon>Eukaryota</taxon>
        <taxon>Metazoa</taxon>
        <taxon>Ecdysozoa</taxon>
        <taxon>Arthropoda</taxon>
        <taxon>Chelicerata</taxon>
        <taxon>Arachnida</taxon>
        <taxon>Acari</taxon>
        <taxon>Parasitiformes</taxon>
        <taxon>Ixodida</taxon>
        <taxon>Ixodoidea</taxon>
        <taxon>Ixodidae</taxon>
        <taxon>Rhipicephalinae</taxon>
        <taxon>Dermacentor</taxon>
    </lineage>
</organism>
<dbReference type="Proteomes" id="UP000821865">
    <property type="component" value="Chromosome 2"/>
</dbReference>
<gene>
    <name evidence="1" type="ORF">HPB49_017432</name>
</gene>
<evidence type="ECO:0000313" key="2">
    <source>
        <dbReference type="Proteomes" id="UP000821865"/>
    </source>
</evidence>
<proteinExistence type="predicted"/>
<reference evidence="1" key="1">
    <citation type="submission" date="2020-05" db="EMBL/GenBank/DDBJ databases">
        <title>Large-scale comparative analyses of tick genomes elucidate their genetic diversity and vector capacities.</title>
        <authorList>
            <person name="Jia N."/>
            <person name="Wang J."/>
            <person name="Shi W."/>
            <person name="Du L."/>
            <person name="Sun Y."/>
            <person name="Zhan W."/>
            <person name="Jiang J."/>
            <person name="Wang Q."/>
            <person name="Zhang B."/>
            <person name="Ji P."/>
            <person name="Sakyi L.B."/>
            <person name="Cui X."/>
            <person name="Yuan T."/>
            <person name="Jiang B."/>
            <person name="Yang W."/>
            <person name="Lam T.T.-Y."/>
            <person name="Chang Q."/>
            <person name="Ding S."/>
            <person name="Wang X."/>
            <person name="Zhu J."/>
            <person name="Ruan X."/>
            <person name="Zhao L."/>
            <person name="Wei J."/>
            <person name="Que T."/>
            <person name="Du C."/>
            <person name="Cheng J."/>
            <person name="Dai P."/>
            <person name="Han X."/>
            <person name="Huang E."/>
            <person name="Gao Y."/>
            <person name="Liu J."/>
            <person name="Shao H."/>
            <person name="Ye R."/>
            <person name="Li L."/>
            <person name="Wei W."/>
            <person name="Wang X."/>
            <person name="Wang C."/>
            <person name="Yang T."/>
            <person name="Huo Q."/>
            <person name="Li W."/>
            <person name="Guo W."/>
            <person name="Chen H."/>
            <person name="Zhou L."/>
            <person name="Ni X."/>
            <person name="Tian J."/>
            <person name="Zhou Y."/>
            <person name="Sheng Y."/>
            <person name="Liu T."/>
            <person name="Pan Y."/>
            <person name="Xia L."/>
            <person name="Li J."/>
            <person name="Zhao F."/>
            <person name="Cao W."/>
        </authorList>
    </citation>
    <scope>NUCLEOTIDE SEQUENCE</scope>
    <source>
        <strain evidence="1">Dsil-2018</strain>
    </source>
</reference>
<sequence length="113" mass="12626">MYLIAYSVAAAEEAAIALAISASRQDEEIYNLTDCQSACRAYANGHLHKVVCDILNRFNEIPRAPIIWASGHEAVSGNNRAYTIARGHYNRALQETPEYPSPQALHTYYEILQ</sequence>
<accession>A0ACB8DEJ5</accession>
<dbReference type="EMBL" id="CM023471">
    <property type="protein sequence ID" value="KAH7966544.1"/>
    <property type="molecule type" value="Genomic_DNA"/>
</dbReference>
<keyword evidence="2" id="KW-1185">Reference proteome</keyword>
<protein>
    <submittedName>
        <fullName evidence="1">Uncharacterized protein</fullName>
    </submittedName>
</protein>
<comment type="caution">
    <text evidence="1">The sequence shown here is derived from an EMBL/GenBank/DDBJ whole genome shotgun (WGS) entry which is preliminary data.</text>
</comment>